<evidence type="ECO:0000259" key="1">
    <source>
        <dbReference type="Pfam" id="PF19419"/>
    </source>
</evidence>
<evidence type="ECO:0000313" key="3">
    <source>
        <dbReference type="Proteomes" id="UP000248257"/>
    </source>
</evidence>
<dbReference type="AlphaFoldDB" id="A0A318PMD8"/>
<gene>
    <name evidence="2" type="ORF">CFR75_12270</name>
</gene>
<dbReference type="InterPro" id="IPR046025">
    <property type="entry name" value="DUF5983"/>
</dbReference>
<dbReference type="RefSeq" id="WP_082770823.1">
    <property type="nucleotide sequence ID" value="NZ_CBCRXN010000023.1"/>
</dbReference>
<dbReference type="EMBL" id="NKUC01000029">
    <property type="protein sequence ID" value="PYD56196.1"/>
    <property type="molecule type" value="Genomic_DNA"/>
</dbReference>
<sequence>MVNAHIRRFMDLSTGHLPKSDRELLEAYAQSGGATGLSCLSGPHGWFVWVGERRCSPDWPGSVSLRRILEDAASNGCDYVMFDSDGAVEEAYQFFDDEDE</sequence>
<dbReference type="Proteomes" id="UP000248257">
    <property type="component" value="Unassembled WGS sequence"/>
</dbReference>
<keyword evidence="3" id="KW-1185">Reference proteome</keyword>
<protein>
    <recommendedName>
        <fullName evidence="1">DUF5983 domain-containing protein</fullName>
    </recommendedName>
</protein>
<dbReference type="Pfam" id="PF19419">
    <property type="entry name" value="DUF5983"/>
    <property type="match status" value="1"/>
</dbReference>
<comment type="caution">
    <text evidence="2">The sequence shown here is derived from an EMBL/GenBank/DDBJ whole genome shotgun (WGS) entry which is preliminary data.</text>
</comment>
<organism evidence="2 3">
    <name type="scientific">Komagataeibacter xylinus</name>
    <name type="common">Gluconacetobacter xylinus</name>
    <dbReference type="NCBI Taxonomy" id="28448"/>
    <lineage>
        <taxon>Bacteria</taxon>
        <taxon>Pseudomonadati</taxon>
        <taxon>Pseudomonadota</taxon>
        <taxon>Alphaproteobacteria</taxon>
        <taxon>Acetobacterales</taxon>
        <taxon>Acetobacteraceae</taxon>
        <taxon>Komagataeibacter</taxon>
    </lineage>
</organism>
<evidence type="ECO:0000313" key="2">
    <source>
        <dbReference type="EMBL" id="PYD56196.1"/>
    </source>
</evidence>
<proteinExistence type="predicted"/>
<accession>A0A318PMD8</accession>
<dbReference type="OrthoDB" id="7274689at2"/>
<name>A0A318PMD8_KOMXY</name>
<reference evidence="2 3" key="1">
    <citation type="submission" date="2017-07" db="EMBL/GenBank/DDBJ databases">
        <title>A draft genome sequence of Komagataeibacter xylinus LMG 1515.</title>
        <authorList>
            <person name="Skraban J."/>
            <person name="Cleenwerck I."/>
            <person name="Vandamme P."/>
            <person name="Trcek J."/>
        </authorList>
    </citation>
    <scope>NUCLEOTIDE SEQUENCE [LARGE SCALE GENOMIC DNA]</scope>
    <source>
        <strain evidence="2 3">LMG 1515</strain>
    </source>
</reference>
<feature type="domain" description="DUF5983" evidence="1">
    <location>
        <begin position="9"/>
        <end position="97"/>
    </location>
</feature>